<gene>
    <name evidence="3" type="ORF">PR018_01405</name>
</gene>
<feature type="domain" description="DUF4174" evidence="2">
    <location>
        <begin position="21"/>
        <end position="135"/>
    </location>
</feature>
<organism evidence="3 4">
    <name type="scientific">Rhizobium rhododendri</name>
    <dbReference type="NCBI Taxonomy" id="2506430"/>
    <lineage>
        <taxon>Bacteria</taxon>
        <taxon>Pseudomonadati</taxon>
        <taxon>Pseudomonadota</taxon>
        <taxon>Alphaproteobacteria</taxon>
        <taxon>Hyphomicrobiales</taxon>
        <taxon>Rhizobiaceae</taxon>
        <taxon>Rhizobium/Agrobacterium group</taxon>
        <taxon>Rhizobium</taxon>
    </lineage>
</organism>
<keyword evidence="4" id="KW-1185">Reference proteome</keyword>
<reference evidence="3" key="2">
    <citation type="journal article" date="2023" name="MicrobiologyOpen">
        <title>Genomics of the tumorigenes clade of the family Rhizobiaceae and description of Rhizobium rhododendri sp. nov.</title>
        <authorList>
            <person name="Kuzmanovic N."/>
            <person name="diCenzo G.C."/>
            <person name="Bunk B."/>
            <person name="Sproeer C."/>
            <person name="Fruehling A."/>
            <person name="Neumann-Schaal M."/>
            <person name="Overmann J."/>
            <person name="Smalla K."/>
        </authorList>
    </citation>
    <scope>NUCLEOTIDE SEQUENCE</scope>
    <source>
        <strain evidence="3">Rho-6.2</strain>
    </source>
</reference>
<dbReference type="Pfam" id="PF13778">
    <property type="entry name" value="DUF4174"/>
    <property type="match status" value="1"/>
</dbReference>
<name>A0ABY8IIC2_9HYPH</name>
<dbReference type="Proteomes" id="UP000318939">
    <property type="component" value="Chromosome"/>
</dbReference>
<evidence type="ECO:0000313" key="4">
    <source>
        <dbReference type="Proteomes" id="UP000318939"/>
    </source>
</evidence>
<sequence>MNKTLLYGATKVDGSTAVSSLDIYQWKSRVLVIFTDTDNARCSRQENLLLSDREGLQERDLVVLKVTQHNADAVFGDAGPLDADRLREELEAPEAGIFAAILIGKDGSVKLRAVEPVACEELFEIIDGMPMRAAETTRQQDR</sequence>
<keyword evidence="1" id="KW-0732">Signal</keyword>
<accession>A0ABY8IIC2</accession>
<evidence type="ECO:0000259" key="2">
    <source>
        <dbReference type="Pfam" id="PF13778"/>
    </source>
</evidence>
<evidence type="ECO:0000313" key="3">
    <source>
        <dbReference type="EMBL" id="WFS23214.1"/>
    </source>
</evidence>
<dbReference type="RefSeq" id="WP_142824061.1">
    <property type="nucleotide sequence ID" value="NZ_CP117267.1"/>
</dbReference>
<proteinExistence type="predicted"/>
<protein>
    <submittedName>
        <fullName evidence="3">DUF4174 domain-containing protein</fullName>
    </submittedName>
</protein>
<dbReference type="InterPro" id="IPR025232">
    <property type="entry name" value="DUF4174"/>
</dbReference>
<dbReference type="EMBL" id="CP117267">
    <property type="protein sequence ID" value="WFS23214.1"/>
    <property type="molecule type" value="Genomic_DNA"/>
</dbReference>
<reference evidence="3" key="1">
    <citation type="journal article" date="2019" name="Phytopathology">
        <title>A Novel Group of Rhizobium tumorigenes-Like Agrobacteria Associated with Crown Gall Disease of Rhododendron and Blueberry.</title>
        <authorList>
            <person name="Kuzmanovic N."/>
            <person name="Behrens P."/>
            <person name="Idczak E."/>
            <person name="Wagner S."/>
            <person name="Gotz M."/>
            <person name="Sproer C."/>
            <person name="Bunk B."/>
            <person name="Overmann J."/>
            <person name="Smalla K."/>
        </authorList>
    </citation>
    <scope>NUCLEOTIDE SEQUENCE</scope>
    <source>
        <strain evidence="3">Rho-6.2</strain>
    </source>
</reference>
<evidence type="ECO:0000256" key="1">
    <source>
        <dbReference type="ARBA" id="ARBA00022729"/>
    </source>
</evidence>